<dbReference type="Proteomes" id="UP000294848">
    <property type="component" value="Unassembled WGS sequence"/>
</dbReference>
<evidence type="ECO:0000313" key="1">
    <source>
        <dbReference type="EMBL" id="TDO05440.1"/>
    </source>
</evidence>
<dbReference type="EMBL" id="SNWI01000001">
    <property type="protein sequence ID" value="TDO05440.1"/>
    <property type="molecule type" value="Genomic_DNA"/>
</dbReference>
<evidence type="ECO:0000313" key="2">
    <source>
        <dbReference type="Proteomes" id="UP000294848"/>
    </source>
</evidence>
<reference evidence="1 2" key="1">
    <citation type="submission" date="2019-03" db="EMBL/GenBank/DDBJ databases">
        <title>Freshwater and sediment microbial communities from various areas in North America, analyzing microbe dynamics in response to fracking.</title>
        <authorList>
            <person name="Lamendella R."/>
        </authorList>
    </citation>
    <scope>NUCLEOTIDE SEQUENCE [LARGE SCALE GENOMIC DNA]</scope>
    <source>
        <strain evidence="1 2">114D</strain>
    </source>
</reference>
<gene>
    <name evidence="1" type="ORF">DET52_101800</name>
</gene>
<organism evidence="1 2">
    <name type="scientific">Sunxiuqinia elliptica</name>
    <dbReference type="NCBI Taxonomy" id="655355"/>
    <lineage>
        <taxon>Bacteria</taxon>
        <taxon>Pseudomonadati</taxon>
        <taxon>Bacteroidota</taxon>
        <taxon>Bacteroidia</taxon>
        <taxon>Marinilabiliales</taxon>
        <taxon>Prolixibacteraceae</taxon>
        <taxon>Sunxiuqinia</taxon>
    </lineage>
</organism>
<dbReference type="RefSeq" id="WP_133463488.1">
    <property type="nucleotide sequence ID" value="NZ_SNWI01000001.1"/>
</dbReference>
<name>A0A4R6HAP7_9BACT</name>
<dbReference type="AlphaFoldDB" id="A0A4R6HAP7"/>
<sequence length="297" mass="34832">MTNEELTYQVSYFLENYSESLNYLVDTFTTPLYGDPHFWPQFMVDSYMRGNSTESSFEENIYKQKKGFTEFCYYIPLLRLMTFSIKLTEIYSSAEKFINEYDSRLEHLLKECIEKEKLKQTVIIINTTDFLASNHLKSLYDICQSIKTKIISTNLISKKPIILTGLNCPHNSNKIDQAYQLMTQKGFIECNLWDFKSVFSSTTPVINPVVWNIINERGTNAHRGNQTSLFVFLKLMINYISEDDRKKAKFLFNDKHGEFISKQLMQPDESKILTYGFEKDLEEILEKAEKKKQTPNT</sequence>
<accession>A0A4R6HAP7</accession>
<protein>
    <submittedName>
        <fullName evidence="1">Uncharacterized protein</fullName>
    </submittedName>
</protein>
<comment type="caution">
    <text evidence="1">The sequence shown here is derived from an EMBL/GenBank/DDBJ whole genome shotgun (WGS) entry which is preliminary data.</text>
</comment>
<proteinExistence type="predicted"/>